<evidence type="ECO:0000313" key="12">
    <source>
        <dbReference type="Proteomes" id="UP000321814"/>
    </source>
</evidence>
<keyword evidence="6 8" id="KW-1133">Transmembrane helix</keyword>
<dbReference type="RefSeq" id="WP_147904626.1">
    <property type="nucleotide sequence ID" value="NZ_BAAAGC010000005.1"/>
</dbReference>
<evidence type="ECO:0000313" key="11">
    <source>
        <dbReference type="EMBL" id="TXK79875.1"/>
    </source>
</evidence>
<feature type="transmembrane region" description="Helical" evidence="8">
    <location>
        <begin position="88"/>
        <end position="110"/>
    </location>
</feature>
<comment type="caution">
    <text evidence="11">The sequence shown here is derived from an EMBL/GenBank/DDBJ whole genome shotgun (WGS) entry which is preliminary data.</text>
</comment>
<evidence type="ECO:0000256" key="6">
    <source>
        <dbReference type="ARBA" id="ARBA00022989"/>
    </source>
</evidence>
<dbReference type="Pfam" id="PF08019">
    <property type="entry name" value="EptA_B_N"/>
    <property type="match status" value="1"/>
</dbReference>
<dbReference type="InterPro" id="IPR058130">
    <property type="entry name" value="PEA_transf_C"/>
</dbReference>
<evidence type="ECO:0000256" key="5">
    <source>
        <dbReference type="ARBA" id="ARBA00022692"/>
    </source>
</evidence>
<evidence type="ECO:0000256" key="2">
    <source>
        <dbReference type="ARBA" id="ARBA00022475"/>
    </source>
</evidence>
<feature type="domain" description="Phosphoethanolamine transferase N-terminal" evidence="10">
    <location>
        <begin position="68"/>
        <end position="214"/>
    </location>
</feature>
<dbReference type="AlphaFoldDB" id="A0A5C8LUL1"/>
<dbReference type="GO" id="GO:0005886">
    <property type="term" value="C:plasma membrane"/>
    <property type="evidence" value="ECO:0007669"/>
    <property type="project" value="UniProtKB-SubCell"/>
</dbReference>
<evidence type="ECO:0000256" key="3">
    <source>
        <dbReference type="ARBA" id="ARBA00022519"/>
    </source>
</evidence>
<feature type="transmembrane region" description="Helical" evidence="8">
    <location>
        <begin position="164"/>
        <end position="185"/>
    </location>
</feature>
<feature type="domain" description="Sulfatase N-terminal" evidence="9">
    <location>
        <begin position="247"/>
        <end position="535"/>
    </location>
</feature>
<comment type="subcellular location">
    <subcellularLocation>
        <location evidence="1">Cell inner membrane</location>
        <topology evidence="1">Multi-pass membrane protein</topology>
    </subcellularLocation>
</comment>
<dbReference type="OrthoDB" id="9786870at2"/>
<dbReference type="InterPro" id="IPR012549">
    <property type="entry name" value="EptA-like_N"/>
</dbReference>
<evidence type="ECO:0000256" key="8">
    <source>
        <dbReference type="SAM" id="Phobius"/>
    </source>
</evidence>
<dbReference type="GO" id="GO:0009244">
    <property type="term" value="P:lipopolysaccharide core region biosynthetic process"/>
    <property type="evidence" value="ECO:0007669"/>
    <property type="project" value="TreeGrafter"/>
</dbReference>
<dbReference type="SUPFAM" id="SSF53649">
    <property type="entry name" value="Alkaline phosphatase-like"/>
    <property type="match status" value="1"/>
</dbReference>
<gene>
    <name evidence="11" type="ORF">FU839_12430</name>
</gene>
<feature type="transmembrane region" description="Helical" evidence="8">
    <location>
        <begin position="130"/>
        <end position="152"/>
    </location>
</feature>
<dbReference type="PANTHER" id="PTHR30443:SF0">
    <property type="entry name" value="PHOSPHOETHANOLAMINE TRANSFERASE EPTA"/>
    <property type="match status" value="1"/>
</dbReference>
<dbReference type="PANTHER" id="PTHR30443">
    <property type="entry name" value="INNER MEMBRANE PROTEIN"/>
    <property type="match status" value="1"/>
</dbReference>
<keyword evidence="4 11" id="KW-0808">Transferase</keyword>
<keyword evidence="12" id="KW-1185">Reference proteome</keyword>
<reference evidence="11 12" key="1">
    <citation type="submission" date="2019-08" db="EMBL/GenBank/DDBJ databases">
        <title>Draft genome analysis of Rheinheimera tangshanensis isolated from the roots of fresh rice plants (Oryza sativa).</title>
        <authorList>
            <person name="Yu Q."/>
            <person name="Qi Y."/>
            <person name="Zhang H."/>
            <person name="Pu J."/>
        </authorList>
    </citation>
    <scope>NUCLEOTIDE SEQUENCE [LARGE SCALE GENOMIC DNA]</scope>
    <source>
        <strain evidence="11 12">JA3-B52</strain>
    </source>
</reference>
<dbReference type="GO" id="GO:0016776">
    <property type="term" value="F:phosphotransferase activity, phosphate group as acceptor"/>
    <property type="evidence" value="ECO:0007669"/>
    <property type="project" value="TreeGrafter"/>
</dbReference>
<name>A0A5C8LUL1_9GAMM</name>
<evidence type="ECO:0000256" key="7">
    <source>
        <dbReference type="ARBA" id="ARBA00023136"/>
    </source>
</evidence>
<protein>
    <submittedName>
        <fullName evidence="11">Phosphoethanolamine--lipid A transferase</fullName>
    </submittedName>
</protein>
<keyword evidence="5 8" id="KW-0812">Transmembrane</keyword>
<sequence length="551" mass="61329">MAESLISALPTASVHQSAVQVQKLWHPLWFALISALGMTLLLNGPFLSSIQAKVPGQFKLQLSLILLLFLLNFLLSVLASFRVIQKPVMLLLFAAGAVSYHFITSFGIVIDTSMLQNAMETDAAEARGLLSITMLWTVCTLMLFPLLCSSLIKVRVMPLRQFLLHWLFCLVLIFVALFSLAASAYSDLAPFFRNFRDIKHLALPVSPVSAAVSFSGSWLKSRFPEQFIQLGTDAVQPVAAKTAKPRLVVLVLGETARADHFQLNGYHRATNPGLSVLPLYSFRDVSSCGTATAHSVPCMFSAMGRDKYVESVAKNSSNVLDILKRSGIAVSWFDNNSGCKTVCDRVPSEFLFNDSTNPLCKDGQCQDEILVQALQAQLTKQYSSDRLIVLHQLGSHGPEYFKRSSDSQKHFLPECTNKQLQLCQQAEITNAYDNSIVATDELLSRIIQTLQGQQDYQTAMLYLSDHGESLGENGVYLHGLPYWMAPDAQTKVPMLWWMSDTYASTQQLKAECMAQRTTQKLSHDNLFHSLLGIFQISSKIHRQSLDVFRPC</sequence>
<accession>A0A5C8LUL1</accession>
<evidence type="ECO:0000259" key="10">
    <source>
        <dbReference type="Pfam" id="PF08019"/>
    </source>
</evidence>
<keyword evidence="7 8" id="KW-0472">Membrane</keyword>
<dbReference type="InterPro" id="IPR000917">
    <property type="entry name" value="Sulfatase_N"/>
</dbReference>
<evidence type="ECO:0000259" key="9">
    <source>
        <dbReference type="Pfam" id="PF00884"/>
    </source>
</evidence>
<dbReference type="InterPro" id="IPR040423">
    <property type="entry name" value="PEA_transferase"/>
</dbReference>
<evidence type="ECO:0000256" key="4">
    <source>
        <dbReference type="ARBA" id="ARBA00022679"/>
    </source>
</evidence>
<dbReference type="CDD" id="cd16017">
    <property type="entry name" value="LptA"/>
    <property type="match status" value="1"/>
</dbReference>
<keyword evidence="2" id="KW-1003">Cell membrane</keyword>
<dbReference type="Proteomes" id="UP000321814">
    <property type="component" value="Unassembled WGS sequence"/>
</dbReference>
<proteinExistence type="predicted"/>
<feature type="transmembrane region" description="Helical" evidence="8">
    <location>
        <begin position="28"/>
        <end position="48"/>
    </location>
</feature>
<dbReference type="InterPro" id="IPR017850">
    <property type="entry name" value="Alkaline_phosphatase_core_sf"/>
</dbReference>
<keyword evidence="3" id="KW-0997">Cell inner membrane</keyword>
<dbReference type="Pfam" id="PF00884">
    <property type="entry name" value="Sulfatase"/>
    <property type="match status" value="1"/>
</dbReference>
<dbReference type="Gene3D" id="3.40.720.10">
    <property type="entry name" value="Alkaline Phosphatase, subunit A"/>
    <property type="match status" value="1"/>
</dbReference>
<organism evidence="11 12">
    <name type="scientific">Rheinheimera tangshanensis</name>
    <dbReference type="NCBI Taxonomy" id="400153"/>
    <lineage>
        <taxon>Bacteria</taxon>
        <taxon>Pseudomonadati</taxon>
        <taxon>Pseudomonadota</taxon>
        <taxon>Gammaproteobacteria</taxon>
        <taxon>Chromatiales</taxon>
        <taxon>Chromatiaceae</taxon>
        <taxon>Rheinheimera</taxon>
    </lineage>
</organism>
<feature type="transmembrane region" description="Helical" evidence="8">
    <location>
        <begin position="60"/>
        <end position="81"/>
    </location>
</feature>
<dbReference type="EMBL" id="VRLR01000008">
    <property type="protein sequence ID" value="TXK79875.1"/>
    <property type="molecule type" value="Genomic_DNA"/>
</dbReference>
<evidence type="ECO:0000256" key="1">
    <source>
        <dbReference type="ARBA" id="ARBA00004429"/>
    </source>
</evidence>
<dbReference type="NCBIfam" id="NF028537">
    <property type="entry name" value="P_eth_NH2_trans"/>
    <property type="match status" value="1"/>
</dbReference>